<organism evidence="1 2">
    <name type="scientific">Vermiconidia calcicola</name>
    <dbReference type="NCBI Taxonomy" id="1690605"/>
    <lineage>
        <taxon>Eukaryota</taxon>
        <taxon>Fungi</taxon>
        <taxon>Dikarya</taxon>
        <taxon>Ascomycota</taxon>
        <taxon>Pezizomycotina</taxon>
        <taxon>Dothideomycetes</taxon>
        <taxon>Dothideomycetidae</taxon>
        <taxon>Mycosphaerellales</taxon>
        <taxon>Extremaceae</taxon>
        <taxon>Vermiconidia</taxon>
    </lineage>
</organism>
<accession>A0ACC3MRF0</accession>
<reference evidence="1" key="1">
    <citation type="submission" date="2023-07" db="EMBL/GenBank/DDBJ databases">
        <title>Black Yeasts Isolated from many extreme environments.</title>
        <authorList>
            <person name="Coleine C."/>
            <person name="Stajich J.E."/>
            <person name="Selbmann L."/>
        </authorList>
    </citation>
    <scope>NUCLEOTIDE SEQUENCE</scope>
    <source>
        <strain evidence="1">CCFEE 5714</strain>
    </source>
</reference>
<evidence type="ECO:0000313" key="1">
    <source>
        <dbReference type="EMBL" id="KAK3701901.1"/>
    </source>
</evidence>
<evidence type="ECO:0000313" key="2">
    <source>
        <dbReference type="Proteomes" id="UP001281147"/>
    </source>
</evidence>
<dbReference type="EMBL" id="JAUTXU010000167">
    <property type="protein sequence ID" value="KAK3701901.1"/>
    <property type="molecule type" value="Genomic_DNA"/>
</dbReference>
<dbReference type="Proteomes" id="UP001281147">
    <property type="component" value="Unassembled WGS sequence"/>
</dbReference>
<proteinExistence type="predicted"/>
<gene>
    <name evidence="1" type="ORF">LTR37_015212</name>
</gene>
<name>A0ACC3MRF0_9PEZI</name>
<keyword evidence="2" id="KW-1185">Reference proteome</keyword>
<sequence>MCVIETKTYSYSDGHKRTFETIRRCHRAVGSRLCNQIDRRNTQQVQIVEARPTTAEAPSAEGVIVTEGRDGRQRVYRDLSKRSSNSSSVRRSNAPSERSSISPPSSASSPAYVEVKPSASTSPPATPGFPFMERTRAPYGPPTSPPEPTRIVTAEGTAIYERPPSLELPRAPMNERPPNSRGRSSSSDSSMKAEVDDKDELAPSRRRRRPSISVDTTFQPSASSSPSVESPGLSSLPRVGSLRRDSRRASYRADARKDDRARADSVRDSRSEQDRRLIQEEERQARLERDRLAESDRRQSAREELAQAASRERHRRAAAEALEGQQQRPREDSDSYQAQRDAEFAQMARERAAAAARRRDSTERYAEDQLRRDPDARAYYETARISARPPSRRLTGEYVPSPLSARSSLTYPPPPPPVVHQYPSARRRGSSIRERGEEVIAREQARAATERLSSAMGGLAVEGDDEYELVNEYYVDRENQERSRRRRERRPQQF</sequence>
<comment type="caution">
    <text evidence="1">The sequence shown here is derived from an EMBL/GenBank/DDBJ whole genome shotgun (WGS) entry which is preliminary data.</text>
</comment>
<protein>
    <submittedName>
        <fullName evidence="1">Uncharacterized protein</fullName>
    </submittedName>
</protein>